<dbReference type="Pfam" id="PF10273">
    <property type="entry name" value="WGG"/>
    <property type="match status" value="1"/>
</dbReference>
<evidence type="ECO:0000313" key="5">
    <source>
        <dbReference type="EMBL" id="RSH94867.1"/>
    </source>
</evidence>
<dbReference type="AlphaFoldDB" id="A0A427YUU5"/>
<comment type="caution">
    <text evidence="5">The sequence shown here is derived from an EMBL/GenBank/DDBJ whole genome shotgun (WGS) entry which is preliminary data.</text>
</comment>
<organism evidence="5 6">
    <name type="scientific">Saitozyma podzolica</name>
    <dbReference type="NCBI Taxonomy" id="1890683"/>
    <lineage>
        <taxon>Eukaryota</taxon>
        <taxon>Fungi</taxon>
        <taxon>Dikarya</taxon>
        <taxon>Basidiomycota</taxon>
        <taxon>Agaricomycotina</taxon>
        <taxon>Tremellomycetes</taxon>
        <taxon>Tremellales</taxon>
        <taxon>Trimorphomycetaceae</taxon>
        <taxon>Saitozyma</taxon>
    </lineage>
</organism>
<dbReference type="EMBL" id="RSCD01000002">
    <property type="protein sequence ID" value="RSH94867.1"/>
    <property type="molecule type" value="Genomic_DNA"/>
</dbReference>
<evidence type="ECO:0000256" key="3">
    <source>
        <dbReference type="SAM" id="MobiDB-lite"/>
    </source>
</evidence>
<gene>
    <name evidence="5" type="ORF">EHS25_004673</name>
</gene>
<proteinExistence type="inferred from homology"/>
<feature type="signal peptide" evidence="4">
    <location>
        <begin position="1"/>
        <end position="20"/>
    </location>
</feature>
<dbReference type="GO" id="GO:0006364">
    <property type="term" value="P:rRNA processing"/>
    <property type="evidence" value="ECO:0007669"/>
    <property type="project" value="UniProtKB-KW"/>
</dbReference>
<feature type="chain" id="PRO_5019272032" description="Pre-rRNA-processing protein TSR2" evidence="4">
    <location>
        <begin position="21"/>
        <end position="209"/>
    </location>
</feature>
<protein>
    <recommendedName>
        <fullName evidence="7">Pre-rRNA-processing protein TSR2</fullName>
    </recommendedName>
</protein>
<feature type="compositionally biased region" description="Acidic residues" evidence="3">
    <location>
        <begin position="155"/>
        <end position="178"/>
    </location>
</feature>
<keyword evidence="4" id="KW-0732">Signal</keyword>
<evidence type="ECO:0000256" key="1">
    <source>
        <dbReference type="ARBA" id="ARBA00006524"/>
    </source>
</evidence>
<evidence type="ECO:0008006" key="7">
    <source>
        <dbReference type="Google" id="ProtNLM"/>
    </source>
</evidence>
<evidence type="ECO:0000313" key="6">
    <source>
        <dbReference type="Proteomes" id="UP000279259"/>
    </source>
</evidence>
<feature type="region of interest" description="Disordered" evidence="3">
    <location>
        <begin position="150"/>
        <end position="209"/>
    </location>
</feature>
<evidence type="ECO:0000256" key="2">
    <source>
        <dbReference type="ARBA" id="ARBA00022552"/>
    </source>
</evidence>
<evidence type="ECO:0000256" key="4">
    <source>
        <dbReference type="SAM" id="SignalP"/>
    </source>
</evidence>
<comment type="similarity">
    <text evidence="1">Belongs to the TSR2 family.</text>
</comment>
<keyword evidence="6" id="KW-1185">Reference proteome</keyword>
<name>A0A427YUU5_9TREE</name>
<reference evidence="5 6" key="1">
    <citation type="submission" date="2018-11" db="EMBL/GenBank/DDBJ databases">
        <title>Genome sequence of Saitozyma podzolica DSM 27192.</title>
        <authorList>
            <person name="Aliyu H."/>
            <person name="Gorte O."/>
            <person name="Ochsenreither K."/>
        </authorList>
    </citation>
    <scope>NUCLEOTIDE SEQUENCE [LARGE SCALE GENOMIC DNA]</scope>
    <source>
        <strain evidence="5 6">DSM 27192</strain>
    </source>
</reference>
<dbReference type="Proteomes" id="UP000279259">
    <property type="component" value="Unassembled WGS sequence"/>
</dbReference>
<sequence>MADAAAPSPLILLFARGVLSLLDLWPALTIAVAEEWGGPESAEKKTWVASTIIDEFETRAKLPADPSASLPPNVNDSQLDHDDLADMLNQMMSDEFEANIEDGSIDLVVGDILRLWRDVLTPPEGSTAEIVIAALETKAGEVRKTGIKATKGAEVEVDSDEESGSGSDEEENGMDVDEAPQLVPRERQEPVVDDDGFTLVQKGSKRSGR</sequence>
<dbReference type="OrthoDB" id="263560at2759"/>
<accession>A0A427YUU5</accession>
<dbReference type="STRING" id="1890683.A0A427YUU5"/>
<dbReference type="PANTHER" id="PTHR21250">
    <property type="entry name" value="PRE-RRNA-PROCESSING PROTEIN TSR2 HOMOLOG"/>
    <property type="match status" value="1"/>
</dbReference>
<keyword evidence="2" id="KW-0698">rRNA processing</keyword>
<dbReference type="InterPro" id="IPR019398">
    <property type="entry name" value="Pre-rRNA_process_TSR2"/>
</dbReference>